<feature type="domain" description="CENP-V/GFA" evidence="5">
    <location>
        <begin position="16"/>
        <end position="147"/>
    </location>
</feature>
<dbReference type="GO" id="GO:0016846">
    <property type="term" value="F:carbon-sulfur lyase activity"/>
    <property type="evidence" value="ECO:0007669"/>
    <property type="project" value="InterPro"/>
</dbReference>
<keyword evidence="4" id="KW-0456">Lyase</keyword>
<dbReference type="PANTHER" id="PTHR33337:SF40">
    <property type="entry name" value="CENP-V_GFA DOMAIN-CONTAINING PROTEIN-RELATED"/>
    <property type="match status" value="1"/>
</dbReference>
<dbReference type="PANTHER" id="PTHR33337">
    <property type="entry name" value="GFA DOMAIN-CONTAINING PROTEIN"/>
    <property type="match status" value="1"/>
</dbReference>
<reference evidence="6" key="2">
    <citation type="submission" date="2023-05" db="EMBL/GenBank/DDBJ databases">
        <authorList>
            <consortium name="Lawrence Berkeley National Laboratory"/>
            <person name="Steindorff A."/>
            <person name="Hensen N."/>
            <person name="Bonometti L."/>
            <person name="Westerberg I."/>
            <person name="Brannstrom I.O."/>
            <person name="Guillou S."/>
            <person name="Cros-Aarteil S."/>
            <person name="Calhoun S."/>
            <person name="Haridas S."/>
            <person name="Kuo A."/>
            <person name="Mondo S."/>
            <person name="Pangilinan J."/>
            <person name="Riley R."/>
            <person name="Labutti K."/>
            <person name="Andreopoulos B."/>
            <person name="Lipzen A."/>
            <person name="Chen C."/>
            <person name="Yanf M."/>
            <person name="Daum C."/>
            <person name="Ng V."/>
            <person name="Clum A."/>
            <person name="Ohm R."/>
            <person name="Martin F."/>
            <person name="Silar P."/>
            <person name="Natvig D."/>
            <person name="Lalanne C."/>
            <person name="Gautier V."/>
            <person name="Ament-Velasquez S.L."/>
            <person name="Kruys A."/>
            <person name="Hutchinson M.I."/>
            <person name="Powell A.J."/>
            <person name="Barry K."/>
            <person name="Miller A.N."/>
            <person name="Grigoriev I.V."/>
            <person name="Debuchy R."/>
            <person name="Gladieux P."/>
            <person name="Thoren M.H."/>
            <person name="Johannesson H."/>
        </authorList>
    </citation>
    <scope>NUCLEOTIDE SEQUENCE</scope>
    <source>
        <strain evidence="6">PSN293</strain>
    </source>
</reference>
<dbReference type="Pfam" id="PF04828">
    <property type="entry name" value="GFA"/>
    <property type="match status" value="1"/>
</dbReference>
<dbReference type="Proteomes" id="UP001301769">
    <property type="component" value="Unassembled WGS sequence"/>
</dbReference>
<name>A0AAN7B7M4_9PEZI</name>
<dbReference type="EMBL" id="MU858111">
    <property type="protein sequence ID" value="KAK4213294.1"/>
    <property type="molecule type" value="Genomic_DNA"/>
</dbReference>
<evidence type="ECO:0000259" key="5">
    <source>
        <dbReference type="PROSITE" id="PS51891"/>
    </source>
</evidence>
<evidence type="ECO:0000256" key="3">
    <source>
        <dbReference type="ARBA" id="ARBA00022833"/>
    </source>
</evidence>
<dbReference type="InterPro" id="IPR011057">
    <property type="entry name" value="Mss4-like_sf"/>
</dbReference>
<evidence type="ECO:0000256" key="4">
    <source>
        <dbReference type="ARBA" id="ARBA00023239"/>
    </source>
</evidence>
<comment type="similarity">
    <text evidence="1">Belongs to the Gfa family.</text>
</comment>
<keyword evidence="2" id="KW-0479">Metal-binding</keyword>
<evidence type="ECO:0000313" key="6">
    <source>
        <dbReference type="EMBL" id="KAK4213294.1"/>
    </source>
</evidence>
<dbReference type="InterPro" id="IPR006913">
    <property type="entry name" value="CENP-V/GFA"/>
</dbReference>
<evidence type="ECO:0000256" key="2">
    <source>
        <dbReference type="ARBA" id="ARBA00022723"/>
    </source>
</evidence>
<dbReference type="SUPFAM" id="SSF51316">
    <property type="entry name" value="Mss4-like"/>
    <property type="match status" value="1"/>
</dbReference>
<dbReference type="AlphaFoldDB" id="A0AAN7B7M4"/>
<reference evidence="6" key="1">
    <citation type="journal article" date="2023" name="Mol. Phylogenet. Evol.">
        <title>Genome-scale phylogeny and comparative genomics of the fungal order Sordariales.</title>
        <authorList>
            <person name="Hensen N."/>
            <person name="Bonometti L."/>
            <person name="Westerberg I."/>
            <person name="Brannstrom I.O."/>
            <person name="Guillou S."/>
            <person name="Cros-Aarteil S."/>
            <person name="Calhoun S."/>
            <person name="Haridas S."/>
            <person name="Kuo A."/>
            <person name="Mondo S."/>
            <person name="Pangilinan J."/>
            <person name="Riley R."/>
            <person name="LaButti K."/>
            <person name="Andreopoulos B."/>
            <person name="Lipzen A."/>
            <person name="Chen C."/>
            <person name="Yan M."/>
            <person name="Daum C."/>
            <person name="Ng V."/>
            <person name="Clum A."/>
            <person name="Steindorff A."/>
            <person name="Ohm R.A."/>
            <person name="Martin F."/>
            <person name="Silar P."/>
            <person name="Natvig D.O."/>
            <person name="Lalanne C."/>
            <person name="Gautier V."/>
            <person name="Ament-Velasquez S.L."/>
            <person name="Kruys A."/>
            <person name="Hutchinson M.I."/>
            <person name="Powell A.J."/>
            <person name="Barry K."/>
            <person name="Miller A.N."/>
            <person name="Grigoriev I.V."/>
            <person name="Debuchy R."/>
            <person name="Gladieux P."/>
            <person name="Hiltunen Thoren M."/>
            <person name="Johannesson H."/>
        </authorList>
    </citation>
    <scope>NUCLEOTIDE SEQUENCE</scope>
    <source>
        <strain evidence="6">PSN293</strain>
    </source>
</reference>
<sequence length="189" mass="20543">MIASLDELTFPTPKSITGGCLCGGIRYKVDFPVDHDFKKASGSCQCTQCRRQTGSLFFLAHTIKPASKSSSSSNEIPSTLKEYIINPASPIGARGICTNCGSFMYWRPKSNNPPDKAEEEEEEDYLELAVGTIDPEYLFGEGQEEHEGYGLALVNGGGGHSWCKNSIRGVTDGISWLGADGRGTRKEEH</sequence>
<dbReference type="GO" id="GO:0046872">
    <property type="term" value="F:metal ion binding"/>
    <property type="evidence" value="ECO:0007669"/>
    <property type="project" value="UniProtKB-KW"/>
</dbReference>
<protein>
    <submittedName>
        <fullName evidence="6">Mss4-like protein</fullName>
    </submittedName>
</protein>
<evidence type="ECO:0000313" key="7">
    <source>
        <dbReference type="Proteomes" id="UP001301769"/>
    </source>
</evidence>
<evidence type="ECO:0000256" key="1">
    <source>
        <dbReference type="ARBA" id="ARBA00005495"/>
    </source>
</evidence>
<accession>A0AAN7B7M4</accession>
<keyword evidence="7" id="KW-1185">Reference proteome</keyword>
<dbReference type="Gene3D" id="3.90.1590.10">
    <property type="entry name" value="glutathione-dependent formaldehyde- activating enzyme (gfa)"/>
    <property type="match status" value="1"/>
</dbReference>
<comment type="caution">
    <text evidence="6">The sequence shown here is derived from an EMBL/GenBank/DDBJ whole genome shotgun (WGS) entry which is preliminary data.</text>
</comment>
<dbReference type="PROSITE" id="PS51891">
    <property type="entry name" value="CENP_V_GFA"/>
    <property type="match status" value="1"/>
</dbReference>
<gene>
    <name evidence="6" type="ORF">QBC37DRAFT_286222</name>
</gene>
<organism evidence="6 7">
    <name type="scientific">Rhypophila decipiens</name>
    <dbReference type="NCBI Taxonomy" id="261697"/>
    <lineage>
        <taxon>Eukaryota</taxon>
        <taxon>Fungi</taxon>
        <taxon>Dikarya</taxon>
        <taxon>Ascomycota</taxon>
        <taxon>Pezizomycotina</taxon>
        <taxon>Sordariomycetes</taxon>
        <taxon>Sordariomycetidae</taxon>
        <taxon>Sordariales</taxon>
        <taxon>Naviculisporaceae</taxon>
        <taxon>Rhypophila</taxon>
    </lineage>
</organism>
<proteinExistence type="inferred from homology"/>
<keyword evidence="3" id="KW-0862">Zinc</keyword>